<dbReference type="InterPro" id="IPR014976">
    <property type="entry name" value="AbpA_HamA_C"/>
</dbReference>
<gene>
    <name evidence="2" type="ORF">KTT_18960</name>
</gene>
<protein>
    <recommendedName>
        <fullName evidence="1">Anti-bacteriophage protein A/HamA C-terminal domain-containing protein</fullName>
    </recommendedName>
</protein>
<evidence type="ECO:0000313" key="2">
    <source>
        <dbReference type="EMBL" id="GCE12037.1"/>
    </source>
</evidence>
<comment type="caution">
    <text evidence="2">The sequence shown here is derived from an EMBL/GenBank/DDBJ whole genome shotgun (WGS) entry which is preliminary data.</text>
</comment>
<dbReference type="OrthoDB" id="148040at2"/>
<dbReference type="AlphaFoldDB" id="A0A401ZYX8"/>
<reference evidence="3" key="1">
    <citation type="submission" date="2018-12" db="EMBL/GenBank/DDBJ databases">
        <title>Tengunoibacter tsumagoiensis gen. nov., sp. nov., Dictyobacter kobayashii sp. nov., D. alpinus sp. nov., and D. joshuensis sp. nov. and description of Dictyobacteraceae fam. nov. within the order Ktedonobacterales isolated from Tengu-no-mugimeshi.</title>
        <authorList>
            <person name="Wang C.M."/>
            <person name="Zheng Y."/>
            <person name="Sakai Y."/>
            <person name="Toyoda A."/>
            <person name="Minakuchi Y."/>
            <person name="Abe K."/>
            <person name="Yokota A."/>
            <person name="Yabe S."/>
        </authorList>
    </citation>
    <scope>NUCLEOTIDE SEQUENCE [LARGE SCALE GENOMIC DNA]</scope>
    <source>
        <strain evidence="3">Uno3</strain>
    </source>
</reference>
<keyword evidence="3" id="KW-1185">Reference proteome</keyword>
<organism evidence="2 3">
    <name type="scientific">Tengunoibacter tsumagoiensis</name>
    <dbReference type="NCBI Taxonomy" id="2014871"/>
    <lineage>
        <taxon>Bacteria</taxon>
        <taxon>Bacillati</taxon>
        <taxon>Chloroflexota</taxon>
        <taxon>Ktedonobacteria</taxon>
        <taxon>Ktedonobacterales</taxon>
        <taxon>Dictyobacteraceae</taxon>
        <taxon>Tengunoibacter</taxon>
    </lineage>
</organism>
<feature type="domain" description="Anti-bacteriophage protein A/HamA C-terminal" evidence="1">
    <location>
        <begin position="13"/>
        <end position="201"/>
    </location>
</feature>
<evidence type="ECO:0000313" key="3">
    <source>
        <dbReference type="Proteomes" id="UP000287352"/>
    </source>
</evidence>
<sequence>MSTLFALAGEFDSGKHQYRVYEPGSSSTVDWLFPLAKEYVKTLSQSILPRRPIQAPESDFHMDMTRLERYIAKASIPKYKPGNFNVVRSDFGELLCYVLLECWYNTLFGAKSISYRELKDLPGRGIDAIGIERGDPLTIVLCEVKVSDDQKSPPRVVDDSDDCLSKQHRHHLDAMSHATKEKIWRAYRFTKDERIGDLLAEAATYIEEQQIEKLRIVSCNVLIRPKTKYTEADFGSFRQTPADYLPADIRFLIACVPDDLNTLIKDWYSIVEKTGVSG</sequence>
<accession>A0A401ZYX8</accession>
<dbReference type="RefSeq" id="WP_126579700.1">
    <property type="nucleotide sequence ID" value="NZ_BIFR01000001.1"/>
</dbReference>
<dbReference type="EMBL" id="BIFR01000001">
    <property type="protein sequence ID" value="GCE12037.1"/>
    <property type="molecule type" value="Genomic_DNA"/>
</dbReference>
<evidence type="ECO:0000259" key="1">
    <source>
        <dbReference type="Pfam" id="PF08878"/>
    </source>
</evidence>
<dbReference type="Pfam" id="PF08878">
    <property type="entry name" value="HamA"/>
    <property type="match status" value="1"/>
</dbReference>
<proteinExistence type="predicted"/>
<name>A0A401ZYX8_9CHLR</name>
<dbReference type="Proteomes" id="UP000287352">
    <property type="component" value="Unassembled WGS sequence"/>
</dbReference>